<comment type="caution">
    <text evidence="4">The sequence shown here is derived from an EMBL/GenBank/DDBJ whole genome shotgun (WGS) entry which is preliminary data.</text>
</comment>
<dbReference type="SUPFAM" id="SSF52540">
    <property type="entry name" value="P-loop containing nucleoside triphosphate hydrolases"/>
    <property type="match status" value="1"/>
</dbReference>
<dbReference type="AlphaFoldDB" id="A0A9Q9UBJ6"/>
<dbReference type="Pfam" id="PF24883">
    <property type="entry name" value="NPHP3_N"/>
    <property type="match status" value="1"/>
</dbReference>
<dbReference type="InterPro" id="IPR056884">
    <property type="entry name" value="NPHP3-like_N"/>
</dbReference>
<sequence>MSGAEAALLGVGILCNAMQIMTFAKDSIHVYRNIRDGRVPDPNLDSYLKNAKTCFNEMNQTAAQIGPLGQTQQQIVDIGKTVHDCVDELQQQGLRGKVAATKKSALALWRGKELEDAEHNLGRHEQLLHSLLLDQVCSHVQAAEITSLQAFQHLDGAIRNMISQLVDGSMKVSDLVTDFSAHISDRVADEHKTTRSIIGGHMTSAETTICHTISQSIDQLRQELLEREKDRAFEKHSESCQPDTDSELSGETQDSSSETADERGFDNFPDWLESDSNVFWISGKPASGKSFLMKSLSFNPLTVKHLKVWRSDVRILTHFFWKPGQLLQRNVEGMVLSLLCQVLEGKIGLCRRLCTARPSVKSKRSHSDWSLDELAEALVWSLEASPESFCIFLDGLDEAKELENLPWPNWTNAQVIHKLLKVNDVKLCASSREEQAFCSFFKDAPQLKIQEFNNSDITLFVRERQDICGLECRDRDELVRETVKSAEGVFLWVALVIDRLNLVIRHNYTMEMLQEILKPTPSDLTLLFTDMWGRIRDDAKLLSIQMAASRYFNLLIIAREIDEYLSKNSFYWHPMPMRMTSFFVWTI</sequence>
<evidence type="ECO:0000259" key="3">
    <source>
        <dbReference type="Pfam" id="PF24883"/>
    </source>
</evidence>
<dbReference type="InterPro" id="IPR027417">
    <property type="entry name" value="P-loop_NTPase"/>
</dbReference>
<proteinExistence type="predicted"/>
<organism evidence="4 5">
    <name type="scientific">Fusarium fujikuroi</name>
    <name type="common">Bakanae and foot rot disease fungus</name>
    <name type="synonym">Gibberella fujikuroi</name>
    <dbReference type="NCBI Taxonomy" id="5127"/>
    <lineage>
        <taxon>Eukaryota</taxon>
        <taxon>Fungi</taxon>
        <taxon>Dikarya</taxon>
        <taxon>Ascomycota</taxon>
        <taxon>Pezizomycotina</taxon>
        <taxon>Sordariomycetes</taxon>
        <taxon>Hypocreomycetidae</taxon>
        <taxon>Hypocreales</taxon>
        <taxon>Nectriaceae</taxon>
        <taxon>Fusarium</taxon>
        <taxon>Fusarium fujikuroi species complex</taxon>
    </lineage>
</organism>
<evidence type="ECO:0000256" key="1">
    <source>
        <dbReference type="ARBA" id="ARBA00022737"/>
    </source>
</evidence>
<feature type="domain" description="Nephrocystin 3-like N-terminal" evidence="3">
    <location>
        <begin position="267"/>
        <end position="432"/>
    </location>
</feature>
<protein>
    <recommendedName>
        <fullName evidence="3">Nephrocystin 3-like N-terminal domain-containing protein</fullName>
    </recommendedName>
</protein>
<dbReference type="EMBL" id="CABFJX010000335">
    <property type="protein sequence ID" value="VTT72155.1"/>
    <property type="molecule type" value="Genomic_DNA"/>
</dbReference>
<keyword evidence="1" id="KW-0677">Repeat</keyword>
<feature type="compositionally biased region" description="Polar residues" evidence="2">
    <location>
        <begin position="239"/>
        <end position="258"/>
    </location>
</feature>
<dbReference type="PANTHER" id="PTHR10039:SF5">
    <property type="entry name" value="NACHT DOMAIN-CONTAINING PROTEIN"/>
    <property type="match status" value="1"/>
</dbReference>
<evidence type="ECO:0000313" key="4">
    <source>
        <dbReference type="EMBL" id="VTT72155.1"/>
    </source>
</evidence>
<dbReference type="Gene3D" id="3.40.50.300">
    <property type="entry name" value="P-loop containing nucleotide triphosphate hydrolases"/>
    <property type="match status" value="1"/>
</dbReference>
<dbReference type="Proteomes" id="UP000760494">
    <property type="component" value="Unassembled WGS sequence"/>
</dbReference>
<evidence type="ECO:0000256" key="2">
    <source>
        <dbReference type="SAM" id="MobiDB-lite"/>
    </source>
</evidence>
<reference evidence="4" key="1">
    <citation type="submission" date="2019-05" db="EMBL/GenBank/DDBJ databases">
        <authorList>
            <person name="Piombo E."/>
        </authorList>
    </citation>
    <scope>NUCLEOTIDE SEQUENCE</scope>
    <source>
        <strain evidence="4">C2S</strain>
    </source>
</reference>
<name>A0A9Q9UBJ6_FUSFU</name>
<accession>A0A9Q9UBJ6</accession>
<gene>
    <name evidence="4" type="ORF">C2S_8440</name>
</gene>
<feature type="region of interest" description="Disordered" evidence="2">
    <location>
        <begin position="231"/>
        <end position="268"/>
    </location>
</feature>
<evidence type="ECO:0000313" key="5">
    <source>
        <dbReference type="Proteomes" id="UP000760494"/>
    </source>
</evidence>
<dbReference type="PANTHER" id="PTHR10039">
    <property type="entry name" value="AMELOGENIN"/>
    <property type="match status" value="1"/>
</dbReference>